<dbReference type="EMBL" id="CDOL01000282">
    <property type="protein sequence ID" value="CEN54411.1"/>
    <property type="molecule type" value="Genomic_DNA"/>
</dbReference>
<gene>
    <name evidence="1" type="ORF">CCAND93_890002</name>
</gene>
<organism evidence="1 2">
    <name type="scientific">Capnocytophaga canis</name>
    <dbReference type="NCBI Taxonomy" id="1848903"/>
    <lineage>
        <taxon>Bacteria</taxon>
        <taxon>Pseudomonadati</taxon>
        <taxon>Bacteroidota</taxon>
        <taxon>Flavobacteriia</taxon>
        <taxon>Flavobacteriales</taxon>
        <taxon>Flavobacteriaceae</taxon>
        <taxon>Capnocytophaga</taxon>
    </lineage>
</organism>
<evidence type="ECO:0008006" key="3">
    <source>
        <dbReference type="Google" id="ProtNLM"/>
    </source>
</evidence>
<name>A0A0B7IR79_9FLAO</name>
<dbReference type="RefSeq" id="WP_042010100.1">
    <property type="nucleotide sequence ID" value="NZ_CDOL01000282.1"/>
</dbReference>
<dbReference type="PROSITE" id="PS51257">
    <property type="entry name" value="PROKAR_LIPOPROTEIN"/>
    <property type="match status" value="1"/>
</dbReference>
<reference evidence="1 2" key="1">
    <citation type="submission" date="2015-01" db="EMBL/GenBank/DDBJ databases">
        <authorList>
            <person name="Xiang T."/>
            <person name="Song Y."/>
            <person name="Huang L."/>
            <person name="Wang B."/>
            <person name="Wu P."/>
        </authorList>
    </citation>
    <scope>NUCLEOTIDE SEQUENCE [LARGE SCALE GENOMIC DNA]</scope>
    <source>
        <strain evidence="1 2">CcD93</strain>
    </source>
</reference>
<protein>
    <recommendedName>
        <fullName evidence="3">Lipoprotein</fullName>
    </recommendedName>
</protein>
<dbReference type="AlphaFoldDB" id="A0A0B7IR79"/>
<proteinExistence type="predicted"/>
<evidence type="ECO:0000313" key="2">
    <source>
        <dbReference type="Proteomes" id="UP000038200"/>
    </source>
</evidence>
<evidence type="ECO:0000313" key="1">
    <source>
        <dbReference type="EMBL" id="CEN54411.1"/>
    </source>
</evidence>
<dbReference type="Proteomes" id="UP000038200">
    <property type="component" value="Unassembled WGS sequence"/>
</dbReference>
<accession>A0A0B7IR79</accession>
<sequence>MKNNFFLFLISLLALVSCNKNDTLKEETNPQKVKYEVFLSDYTKETLFINYLDKDRVNSDYHLKKGSFIHEFETEGNFTASIRTHLRDLNDNVVTEPTSMITMRIYLNDKKVAEKVTNQPFEELDYFISVK</sequence>